<dbReference type="Pfam" id="PF03572">
    <property type="entry name" value="Peptidase_S41"/>
    <property type="match status" value="1"/>
</dbReference>
<dbReference type="CDD" id="cd07563">
    <property type="entry name" value="Peptidase_S41_IRBP"/>
    <property type="match status" value="1"/>
</dbReference>
<dbReference type="GO" id="GO:0008236">
    <property type="term" value="F:serine-type peptidase activity"/>
    <property type="evidence" value="ECO:0007669"/>
    <property type="project" value="InterPro"/>
</dbReference>
<accession>F5Z814</accession>
<dbReference type="Gene3D" id="3.30.750.44">
    <property type="match status" value="1"/>
</dbReference>
<proteinExistence type="predicted"/>
<dbReference type="KEGG" id="alt:ambt_08395"/>
<protein>
    <submittedName>
        <fullName evidence="2">Interphotoreceptor retinoid-binding protein</fullName>
    </submittedName>
</protein>
<evidence type="ECO:0000313" key="2">
    <source>
        <dbReference type="EMBL" id="AEF03207.1"/>
    </source>
</evidence>
<dbReference type="SUPFAM" id="SSF52096">
    <property type="entry name" value="ClpP/crotonase"/>
    <property type="match status" value="1"/>
</dbReference>
<dbReference type="HOGENOM" id="CLU_044498_0_0_6"/>
<dbReference type="AlphaFoldDB" id="F5Z814"/>
<dbReference type="PANTHER" id="PTHR11261">
    <property type="entry name" value="INTERPHOTORECEPTOR RETINOID-BINDING PROTEIN"/>
    <property type="match status" value="1"/>
</dbReference>
<dbReference type="PANTHER" id="PTHR11261:SF3">
    <property type="entry name" value="RETINOL-BINDING PROTEIN 3"/>
    <property type="match status" value="1"/>
</dbReference>
<reference evidence="2 3" key="1">
    <citation type="journal article" date="2011" name="J. Bacteriol.">
        <title>Complete genome sequence of the polycyclic aromatic hydrocarbon-degrading bacterium Alteromonas sp. strain SN2.</title>
        <authorList>
            <person name="Jin H.M."/>
            <person name="Jeong H."/>
            <person name="Moon E.J."/>
            <person name="Math R.K."/>
            <person name="Lee K."/>
            <person name="Kim H.J."/>
            <person name="Jeon C.O."/>
            <person name="Oh T.K."/>
            <person name="Kim J.F."/>
        </authorList>
    </citation>
    <scope>NUCLEOTIDE SEQUENCE [LARGE SCALE GENOMIC DNA]</scope>
    <source>
        <strain evidence="3">JCM 17741 / KACC 18427 / KCTC 11700BP / SN2</strain>
    </source>
</reference>
<sequence>MIVNSFNKRGNNVLQMNSNMSRENSFWQRDISVYLNCRKHDIIMFATLFFLTTTTSFAQQNDVECVQLNNKMKLELIEELKTKINLNYVEIDKIPLIIKTLEAIKHNRAFANVKSRQDFTRFINNTLLRIDQHFSVSSNLKSSGAPLKESWSEKLARLDWGFERVEVSVNNIGLLRFWGFADLNETSKEVISNHMRAIENVDGLIIDLRDNGGGSAQTVQYISSYFLKGRQHLNTFYSRASDSFEEFYTDPAIDFPHLSQIPIVIIIGPKTFSAAEEFAYNFKHMSRAMVIGKTSKGGANPWRYFELQHGLRFAIPTAKAINPVTQSNWEGVGVQPHLYIELEDAEQKATELLVRKLHVKRSIINHNN</sequence>
<dbReference type="GO" id="GO:0006508">
    <property type="term" value="P:proteolysis"/>
    <property type="evidence" value="ECO:0007669"/>
    <property type="project" value="InterPro"/>
</dbReference>
<dbReference type="EMBL" id="CP002339">
    <property type="protein sequence ID" value="AEF03207.1"/>
    <property type="molecule type" value="Genomic_DNA"/>
</dbReference>
<dbReference type="Proteomes" id="UP000000683">
    <property type="component" value="Chromosome"/>
</dbReference>
<dbReference type="InterPro" id="IPR005151">
    <property type="entry name" value="Tail-specific_protease"/>
</dbReference>
<name>F5Z814_ALTNA</name>
<keyword evidence="3" id="KW-1185">Reference proteome</keyword>
<evidence type="ECO:0000259" key="1">
    <source>
        <dbReference type="SMART" id="SM00245"/>
    </source>
</evidence>
<evidence type="ECO:0000313" key="3">
    <source>
        <dbReference type="Proteomes" id="UP000000683"/>
    </source>
</evidence>
<dbReference type="InterPro" id="IPR029045">
    <property type="entry name" value="ClpP/crotonase-like_dom_sf"/>
</dbReference>
<gene>
    <name evidence="2" type="ordered locus">ambt_08395</name>
</gene>
<feature type="domain" description="Tail specific protease" evidence="1">
    <location>
        <begin position="148"/>
        <end position="341"/>
    </location>
</feature>
<dbReference type="SMART" id="SM00245">
    <property type="entry name" value="TSPc"/>
    <property type="match status" value="1"/>
</dbReference>
<dbReference type="eggNOG" id="COG0793">
    <property type="taxonomic scope" value="Bacteria"/>
</dbReference>
<dbReference type="Gene3D" id="3.90.226.10">
    <property type="entry name" value="2-enoyl-CoA Hydratase, Chain A, domain 1"/>
    <property type="match status" value="1"/>
</dbReference>
<organism evidence="2 3">
    <name type="scientific">Alteromonas naphthalenivorans</name>
    <dbReference type="NCBI Taxonomy" id="715451"/>
    <lineage>
        <taxon>Bacteria</taxon>
        <taxon>Pseudomonadati</taxon>
        <taxon>Pseudomonadota</taxon>
        <taxon>Gammaproteobacteria</taxon>
        <taxon>Alteromonadales</taxon>
        <taxon>Alteromonadaceae</taxon>
        <taxon>Alteromonas/Salinimonas group</taxon>
        <taxon>Alteromonas</taxon>
    </lineage>
</organism>